<organism evidence="7 8">
    <name type="scientific">Catenulispora yoronensis</name>
    <dbReference type="NCBI Taxonomy" id="450799"/>
    <lineage>
        <taxon>Bacteria</taxon>
        <taxon>Bacillati</taxon>
        <taxon>Actinomycetota</taxon>
        <taxon>Actinomycetes</taxon>
        <taxon>Catenulisporales</taxon>
        <taxon>Catenulisporaceae</taxon>
        <taxon>Catenulispora</taxon>
    </lineage>
</organism>
<feature type="domain" description="FAD/NAD(P)-binding" evidence="5">
    <location>
        <begin position="13"/>
        <end position="314"/>
    </location>
</feature>
<evidence type="ECO:0000259" key="6">
    <source>
        <dbReference type="Pfam" id="PF14759"/>
    </source>
</evidence>
<dbReference type="InterPro" id="IPR050446">
    <property type="entry name" value="FAD-oxidoreductase/Apoptosis"/>
</dbReference>
<dbReference type="RefSeq" id="WP_344671476.1">
    <property type="nucleotide sequence ID" value="NZ_BAAAQN010000082.1"/>
</dbReference>
<dbReference type="InterPro" id="IPR023753">
    <property type="entry name" value="FAD/NAD-binding_dom"/>
</dbReference>
<dbReference type="InterPro" id="IPR016156">
    <property type="entry name" value="FAD/NAD-linked_Rdtase_dimer_sf"/>
</dbReference>
<evidence type="ECO:0000256" key="1">
    <source>
        <dbReference type="ARBA" id="ARBA00001974"/>
    </source>
</evidence>
<evidence type="ECO:0000313" key="8">
    <source>
        <dbReference type="Proteomes" id="UP001500751"/>
    </source>
</evidence>
<dbReference type="Pfam" id="PF14759">
    <property type="entry name" value="Reductase_C"/>
    <property type="match status" value="1"/>
</dbReference>
<sequence length="423" mass="45397">MSGADTAGSTDAMVIVGASLAGAKTAQALREDGWDGPIELIGTELDLPYERPPLSKGYLLGKEGRDKVFVHESGAWYVENRVGLRLGRTAVSLDRDRHVVTLDDGTEVPYGKLLLATGSSPKRLPIPGGDAPNLSYFRTLEDSERTRAQLLPGSRLVVIGAGWIGLEVAAAAREQDVEVTVLEAADQPLVRALGPEVGALFAELHRSHGVDLRLNAGVDSFALQERDGVEVAARVRLTDGTEIEADHILVAVGITPNTGLAEAAGLEVDNGVVVDRTLRTADPDVFAAGDVARAWHPFYEEGIRVEHWANALNQPKVAAASMMGVTDLAYTRLPYFFSDQYDLGMEFVGHLPSAGYDRVVFRGDRASGAYIAFWLSADNRILAGMNVNVWDVVDEIRALILGRAEIDVARLEDPGVPLAEVAA</sequence>
<keyword evidence="4" id="KW-0560">Oxidoreductase</keyword>
<dbReference type="Pfam" id="PF07992">
    <property type="entry name" value="Pyr_redox_2"/>
    <property type="match status" value="1"/>
</dbReference>
<dbReference type="PRINTS" id="PR00368">
    <property type="entry name" value="FADPNR"/>
</dbReference>
<evidence type="ECO:0000256" key="2">
    <source>
        <dbReference type="ARBA" id="ARBA00022630"/>
    </source>
</evidence>
<feature type="domain" description="Reductase C-terminal" evidence="6">
    <location>
        <begin position="335"/>
        <end position="421"/>
    </location>
</feature>
<proteinExistence type="predicted"/>
<dbReference type="SUPFAM" id="SSF55424">
    <property type="entry name" value="FAD/NAD-linked reductases, dimerisation (C-terminal) domain"/>
    <property type="match status" value="1"/>
</dbReference>
<keyword evidence="3" id="KW-0274">FAD</keyword>
<dbReference type="PANTHER" id="PTHR43557">
    <property type="entry name" value="APOPTOSIS-INDUCING FACTOR 1"/>
    <property type="match status" value="1"/>
</dbReference>
<reference evidence="7 8" key="1">
    <citation type="journal article" date="2019" name="Int. J. Syst. Evol. Microbiol.">
        <title>The Global Catalogue of Microorganisms (GCM) 10K type strain sequencing project: providing services to taxonomists for standard genome sequencing and annotation.</title>
        <authorList>
            <consortium name="The Broad Institute Genomics Platform"/>
            <consortium name="The Broad Institute Genome Sequencing Center for Infectious Disease"/>
            <person name="Wu L."/>
            <person name="Ma J."/>
        </authorList>
    </citation>
    <scope>NUCLEOTIDE SEQUENCE [LARGE SCALE GENOMIC DNA]</scope>
    <source>
        <strain evidence="7 8">JCM 16014</strain>
    </source>
</reference>
<keyword evidence="2" id="KW-0285">Flavoprotein</keyword>
<evidence type="ECO:0000256" key="3">
    <source>
        <dbReference type="ARBA" id="ARBA00022827"/>
    </source>
</evidence>
<dbReference type="InterPro" id="IPR028202">
    <property type="entry name" value="Reductase_C"/>
</dbReference>
<dbReference type="InterPro" id="IPR036188">
    <property type="entry name" value="FAD/NAD-bd_sf"/>
</dbReference>
<comment type="caution">
    <text evidence="7">The sequence shown here is derived from an EMBL/GenBank/DDBJ whole genome shotgun (WGS) entry which is preliminary data.</text>
</comment>
<dbReference type="Gene3D" id="3.50.50.60">
    <property type="entry name" value="FAD/NAD(P)-binding domain"/>
    <property type="match status" value="2"/>
</dbReference>
<accession>A0ABN2VG78</accession>
<dbReference type="EMBL" id="BAAAQN010000082">
    <property type="protein sequence ID" value="GAA2061367.1"/>
    <property type="molecule type" value="Genomic_DNA"/>
</dbReference>
<name>A0ABN2VG78_9ACTN</name>
<dbReference type="PANTHER" id="PTHR43557:SF2">
    <property type="entry name" value="RIESKE DOMAIN-CONTAINING PROTEIN-RELATED"/>
    <property type="match status" value="1"/>
</dbReference>
<evidence type="ECO:0000256" key="4">
    <source>
        <dbReference type="ARBA" id="ARBA00023002"/>
    </source>
</evidence>
<comment type="cofactor">
    <cofactor evidence="1">
        <name>FAD</name>
        <dbReference type="ChEBI" id="CHEBI:57692"/>
    </cofactor>
</comment>
<evidence type="ECO:0000313" key="7">
    <source>
        <dbReference type="EMBL" id="GAA2061367.1"/>
    </source>
</evidence>
<evidence type="ECO:0000259" key="5">
    <source>
        <dbReference type="Pfam" id="PF07992"/>
    </source>
</evidence>
<dbReference type="SUPFAM" id="SSF51905">
    <property type="entry name" value="FAD/NAD(P)-binding domain"/>
    <property type="match status" value="1"/>
</dbReference>
<dbReference type="Proteomes" id="UP001500751">
    <property type="component" value="Unassembled WGS sequence"/>
</dbReference>
<dbReference type="PRINTS" id="PR00411">
    <property type="entry name" value="PNDRDTASEI"/>
</dbReference>
<keyword evidence="8" id="KW-1185">Reference proteome</keyword>
<protein>
    <submittedName>
        <fullName evidence="7">FAD-dependent oxidoreductase</fullName>
    </submittedName>
</protein>
<gene>
    <name evidence="7" type="ORF">GCM10009839_85520</name>
</gene>
<dbReference type="Gene3D" id="3.30.390.30">
    <property type="match status" value="1"/>
</dbReference>